<dbReference type="PANTHER" id="PTHR31989">
    <property type="entry name" value="NAC DOMAIN-CONTAINING PROTEIN 82-RELATED"/>
    <property type="match status" value="1"/>
</dbReference>
<keyword evidence="8" id="KW-1185">Reference proteome</keyword>
<dbReference type="EMBL" id="CP133618">
    <property type="protein sequence ID" value="WMV39276.1"/>
    <property type="molecule type" value="Genomic_DNA"/>
</dbReference>
<organism evidence="7 8">
    <name type="scientific">Solanum verrucosum</name>
    <dbReference type="NCBI Taxonomy" id="315347"/>
    <lineage>
        <taxon>Eukaryota</taxon>
        <taxon>Viridiplantae</taxon>
        <taxon>Streptophyta</taxon>
        <taxon>Embryophyta</taxon>
        <taxon>Tracheophyta</taxon>
        <taxon>Spermatophyta</taxon>
        <taxon>Magnoliopsida</taxon>
        <taxon>eudicotyledons</taxon>
        <taxon>Gunneridae</taxon>
        <taxon>Pentapetalae</taxon>
        <taxon>asterids</taxon>
        <taxon>lamiids</taxon>
        <taxon>Solanales</taxon>
        <taxon>Solanaceae</taxon>
        <taxon>Solanoideae</taxon>
        <taxon>Solaneae</taxon>
        <taxon>Solanum</taxon>
    </lineage>
</organism>
<dbReference type="Pfam" id="PF02365">
    <property type="entry name" value="NAM"/>
    <property type="match status" value="1"/>
</dbReference>
<dbReference type="InterPro" id="IPR036093">
    <property type="entry name" value="NAC_dom_sf"/>
</dbReference>
<reference evidence="7" key="1">
    <citation type="submission" date="2023-08" db="EMBL/GenBank/DDBJ databases">
        <title>A de novo genome assembly of Solanum verrucosum Schlechtendal, a Mexican diploid species geographically isolated from the other diploid A-genome species in potato relatives.</title>
        <authorList>
            <person name="Hosaka K."/>
        </authorList>
    </citation>
    <scope>NUCLEOTIDE SEQUENCE</scope>
    <source>
        <tissue evidence="7">Young leaves</tissue>
    </source>
</reference>
<evidence type="ECO:0000259" key="6">
    <source>
        <dbReference type="PROSITE" id="PS51005"/>
    </source>
</evidence>
<sequence>MPQKKQNLKWKRVSRTVGKGTWKPQGKGKEVFDNNGRLMGCMKSLKYTYGKSDNKNANGKWLMTEYSLYDGNLHAREIKNKGYVICKIKKRKPNDHNENGVSDENMNNVEELIDSSLQLEDNINVEEDNVGDEVLAILDKEDDGVRKGDRAALASDAILDAALRRDGDRKMDLAAAMAMEKENRSGCMLMEKRFTVEMKLQGFGLNPRGMLGLAAPSSRLTLEECKNSQFQDPI</sequence>
<keyword evidence="4" id="KW-0804">Transcription</keyword>
<dbReference type="GO" id="GO:0006355">
    <property type="term" value="P:regulation of DNA-templated transcription"/>
    <property type="evidence" value="ECO:0007669"/>
    <property type="project" value="InterPro"/>
</dbReference>
<evidence type="ECO:0000256" key="2">
    <source>
        <dbReference type="ARBA" id="ARBA00023015"/>
    </source>
</evidence>
<dbReference type="SUPFAM" id="SSF101941">
    <property type="entry name" value="NAC domain"/>
    <property type="match status" value="1"/>
</dbReference>
<name>A0AAF0U4Z1_SOLVR</name>
<keyword evidence="2" id="KW-0805">Transcription regulation</keyword>
<keyword evidence="3" id="KW-0238">DNA-binding</keyword>
<dbReference type="Gene3D" id="2.170.150.80">
    <property type="entry name" value="NAC domain"/>
    <property type="match status" value="1"/>
</dbReference>
<dbReference type="GO" id="GO:0003677">
    <property type="term" value="F:DNA binding"/>
    <property type="evidence" value="ECO:0007669"/>
    <property type="project" value="UniProtKB-KW"/>
</dbReference>
<evidence type="ECO:0000256" key="5">
    <source>
        <dbReference type="ARBA" id="ARBA00023242"/>
    </source>
</evidence>
<feature type="domain" description="NAC" evidence="6">
    <location>
        <begin position="1"/>
        <end position="91"/>
    </location>
</feature>
<dbReference type="InterPro" id="IPR003441">
    <property type="entry name" value="NAC-dom"/>
</dbReference>
<dbReference type="Proteomes" id="UP001234989">
    <property type="component" value="Chromosome 7"/>
</dbReference>
<dbReference type="AlphaFoldDB" id="A0AAF0U4Z1"/>
<accession>A0AAF0U4Z1</accession>
<dbReference type="PROSITE" id="PS51005">
    <property type="entry name" value="NAC"/>
    <property type="match status" value="1"/>
</dbReference>
<evidence type="ECO:0000313" key="8">
    <source>
        <dbReference type="Proteomes" id="UP001234989"/>
    </source>
</evidence>
<keyword evidence="5" id="KW-0539">Nucleus</keyword>
<evidence type="ECO:0000256" key="1">
    <source>
        <dbReference type="ARBA" id="ARBA00004123"/>
    </source>
</evidence>
<protein>
    <recommendedName>
        <fullName evidence="6">NAC domain-containing protein</fullName>
    </recommendedName>
</protein>
<proteinExistence type="predicted"/>
<gene>
    <name evidence="7" type="ORF">MTR67_032661</name>
</gene>
<comment type="subcellular location">
    <subcellularLocation>
        <location evidence="1">Nucleus</location>
    </subcellularLocation>
</comment>
<evidence type="ECO:0000256" key="3">
    <source>
        <dbReference type="ARBA" id="ARBA00023125"/>
    </source>
</evidence>
<evidence type="ECO:0000256" key="4">
    <source>
        <dbReference type="ARBA" id="ARBA00023163"/>
    </source>
</evidence>
<dbReference type="GO" id="GO:0005634">
    <property type="term" value="C:nucleus"/>
    <property type="evidence" value="ECO:0007669"/>
    <property type="project" value="UniProtKB-SubCell"/>
</dbReference>
<evidence type="ECO:0000313" key="7">
    <source>
        <dbReference type="EMBL" id="WMV39276.1"/>
    </source>
</evidence>